<keyword evidence="1" id="KW-0472">Membrane</keyword>
<keyword evidence="3" id="KW-1185">Reference proteome</keyword>
<evidence type="ECO:0000313" key="3">
    <source>
        <dbReference type="Proteomes" id="UP001194468"/>
    </source>
</evidence>
<name>A0AAD4G748_BOLED</name>
<accession>A0AAD4G748</accession>
<dbReference type="EMBL" id="WHUW01000182">
    <property type="protein sequence ID" value="KAF8419133.1"/>
    <property type="molecule type" value="Genomic_DNA"/>
</dbReference>
<gene>
    <name evidence="2" type="ORF">L210DRAFT_2345434</name>
</gene>
<feature type="transmembrane region" description="Helical" evidence="1">
    <location>
        <begin position="7"/>
        <end position="28"/>
    </location>
</feature>
<dbReference type="Proteomes" id="UP001194468">
    <property type="component" value="Unassembled WGS sequence"/>
</dbReference>
<evidence type="ECO:0000313" key="2">
    <source>
        <dbReference type="EMBL" id="KAF8419133.1"/>
    </source>
</evidence>
<protein>
    <submittedName>
        <fullName evidence="2">Uncharacterized protein</fullName>
    </submittedName>
</protein>
<keyword evidence="1" id="KW-0812">Transmembrane</keyword>
<keyword evidence="1" id="KW-1133">Transmembrane helix</keyword>
<dbReference type="AlphaFoldDB" id="A0AAD4G748"/>
<reference evidence="2" key="2">
    <citation type="journal article" date="2020" name="Nat. Commun.">
        <title>Large-scale genome sequencing of mycorrhizal fungi provides insights into the early evolution of symbiotic traits.</title>
        <authorList>
            <person name="Miyauchi S."/>
            <person name="Kiss E."/>
            <person name="Kuo A."/>
            <person name="Drula E."/>
            <person name="Kohler A."/>
            <person name="Sanchez-Garcia M."/>
            <person name="Morin E."/>
            <person name="Andreopoulos B."/>
            <person name="Barry K.W."/>
            <person name="Bonito G."/>
            <person name="Buee M."/>
            <person name="Carver A."/>
            <person name="Chen C."/>
            <person name="Cichocki N."/>
            <person name="Clum A."/>
            <person name="Culley D."/>
            <person name="Crous P.W."/>
            <person name="Fauchery L."/>
            <person name="Girlanda M."/>
            <person name="Hayes R.D."/>
            <person name="Keri Z."/>
            <person name="LaButti K."/>
            <person name="Lipzen A."/>
            <person name="Lombard V."/>
            <person name="Magnuson J."/>
            <person name="Maillard F."/>
            <person name="Murat C."/>
            <person name="Nolan M."/>
            <person name="Ohm R.A."/>
            <person name="Pangilinan J."/>
            <person name="Pereira M.F."/>
            <person name="Perotto S."/>
            <person name="Peter M."/>
            <person name="Pfister S."/>
            <person name="Riley R."/>
            <person name="Sitrit Y."/>
            <person name="Stielow J.B."/>
            <person name="Szollosi G."/>
            <person name="Zifcakova L."/>
            <person name="Stursova M."/>
            <person name="Spatafora J.W."/>
            <person name="Tedersoo L."/>
            <person name="Vaario L.M."/>
            <person name="Yamada A."/>
            <person name="Yan M."/>
            <person name="Wang P."/>
            <person name="Xu J."/>
            <person name="Bruns T."/>
            <person name="Baldrian P."/>
            <person name="Vilgalys R."/>
            <person name="Dunand C."/>
            <person name="Henrissat B."/>
            <person name="Grigoriev I.V."/>
            <person name="Hibbett D."/>
            <person name="Nagy L.G."/>
            <person name="Martin F.M."/>
        </authorList>
    </citation>
    <scope>NUCLEOTIDE SEQUENCE</scope>
    <source>
        <strain evidence="2">BED1</strain>
    </source>
</reference>
<comment type="caution">
    <text evidence="2">The sequence shown here is derived from an EMBL/GenBank/DDBJ whole genome shotgun (WGS) entry which is preliminary data.</text>
</comment>
<evidence type="ECO:0000256" key="1">
    <source>
        <dbReference type="SAM" id="Phobius"/>
    </source>
</evidence>
<proteinExistence type="predicted"/>
<sequence>MFVVVRYIGLYWIVTSALVGSSFVPGPVEVGKVLFLSSSWAFVVFLSTADLLMILRVYAMWNQSRTIRFVLLSIYVIQTIISVVVDAIYDNPNTFFSEMVVRVLDFSFCINSFSNASKLFGLAARRSHPPSPHPASRAPVLGRRALCALAHPLPLSSIRSFSASSSRRPRIQSDVQRRPSPRVFPHVHFL</sequence>
<organism evidence="2 3">
    <name type="scientific">Boletus edulis BED1</name>
    <dbReference type="NCBI Taxonomy" id="1328754"/>
    <lineage>
        <taxon>Eukaryota</taxon>
        <taxon>Fungi</taxon>
        <taxon>Dikarya</taxon>
        <taxon>Basidiomycota</taxon>
        <taxon>Agaricomycotina</taxon>
        <taxon>Agaricomycetes</taxon>
        <taxon>Agaricomycetidae</taxon>
        <taxon>Boletales</taxon>
        <taxon>Boletineae</taxon>
        <taxon>Boletaceae</taxon>
        <taxon>Boletoideae</taxon>
        <taxon>Boletus</taxon>
    </lineage>
</organism>
<feature type="transmembrane region" description="Helical" evidence="1">
    <location>
        <begin position="34"/>
        <end position="55"/>
    </location>
</feature>
<reference evidence="2" key="1">
    <citation type="submission" date="2019-10" db="EMBL/GenBank/DDBJ databases">
        <authorList>
            <consortium name="DOE Joint Genome Institute"/>
            <person name="Kuo A."/>
            <person name="Miyauchi S."/>
            <person name="Kiss E."/>
            <person name="Drula E."/>
            <person name="Kohler A."/>
            <person name="Sanchez-Garcia M."/>
            <person name="Andreopoulos B."/>
            <person name="Barry K.W."/>
            <person name="Bonito G."/>
            <person name="Buee M."/>
            <person name="Carver A."/>
            <person name="Chen C."/>
            <person name="Cichocki N."/>
            <person name="Clum A."/>
            <person name="Culley D."/>
            <person name="Crous P.W."/>
            <person name="Fauchery L."/>
            <person name="Girlanda M."/>
            <person name="Hayes R."/>
            <person name="Keri Z."/>
            <person name="LaButti K."/>
            <person name="Lipzen A."/>
            <person name="Lombard V."/>
            <person name="Magnuson J."/>
            <person name="Maillard F."/>
            <person name="Morin E."/>
            <person name="Murat C."/>
            <person name="Nolan M."/>
            <person name="Ohm R."/>
            <person name="Pangilinan J."/>
            <person name="Pereira M."/>
            <person name="Perotto S."/>
            <person name="Peter M."/>
            <person name="Riley R."/>
            <person name="Sitrit Y."/>
            <person name="Stielow B."/>
            <person name="Szollosi G."/>
            <person name="Zifcakova L."/>
            <person name="Stursova M."/>
            <person name="Spatafora J.W."/>
            <person name="Tedersoo L."/>
            <person name="Vaario L.-M."/>
            <person name="Yamada A."/>
            <person name="Yan M."/>
            <person name="Wang P."/>
            <person name="Xu J."/>
            <person name="Bruns T."/>
            <person name="Baldrian P."/>
            <person name="Vilgalys R."/>
            <person name="Henrissat B."/>
            <person name="Grigoriev I.V."/>
            <person name="Hibbett D."/>
            <person name="Nagy L.G."/>
            <person name="Martin F.M."/>
        </authorList>
    </citation>
    <scope>NUCLEOTIDE SEQUENCE</scope>
    <source>
        <strain evidence="2">BED1</strain>
    </source>
</reference>
<feature type="transmembrane region" description="Helical" evidence="1">
    <location>
        <begin position="67"/>
        <end position="89"/>
    </location>
</feature>